<feature type="chain" id="PRO_5045398346" evidence="2">
    <location>
        <begin position="21"/>
        <end position="294"/>
    </location>
</feature>
<accession>A0ABR2IVC0</accession>
<sequence length="294" mass="29192">MHFNALSSIAIMAVAGHAIAEPVPQPRQMNLAKMSVRDIFGLQRRDDGEYQPSETLCGSGSTCAEACGKGFEQCGSKDDQVHCFNPAVGQKCCSGASNGNACDAGFYCAADGKGATWCCKDGDEACGGKIPASLTSSTSVAAATSTNYPTVALPTTSPKAQAPTTSPIATPSSSPSSSPSSVASHVASSSPSSAVIPTTSKSSAVVPATTSSIVAAVSSHSAAANCTTYTTEVVVPISAGGSSTQLITSASKTFVSQTASASATATFPVTASSNNQRPVVAFVLGAAALAAFAL</sequence>
<dbReference type="Proteomes" id="UP001390339">
    <property type="component" value="Unassembled WGS sequence"/>
</dbReference>
<reference evidence="3 4" key="1">
    <citation type="journal article" date="2024" name="IMA Fungus">
        <title>Apiospora arundinis, a panoply of carbohydrate-active enzymes and secondary metabolites.</title>
        <authorList>
            <person name="Sorensen T."/>
            <person name="Petersen C."/>
            <person name="Muurmann A.T."/>
            <person name="Christiansen J.V."/>
            <person name="Brundto M.L."/>
            <person name="Overgaard C.K."/>
            <person name="Boysen A.T."/>
            <person name="Wollenberg R.D."/>
            <person name="Larsen T.O."/>
            <person name="Sorensen J.L."/>
            <person name="Nielsen K.L."/>
            <person name="Sondergaard T.E."/>
        </authorList>
    </citation>
    <scope>NUCLEOTIDE SEQUENCE [LARGE SCALE GENOMIC DNA]</scope>
    <source>
        <strain evidence="3 4">AAU 773</strain>
    </source>
</reference>
<keyword evidence="4" id="KW-1185">Reference proteome</keyword>
<proteinExistence type="predicted"/>
<feature type="region of interest" description="Disordered" evidence="1">
    <location>
        <begin position="151"/>
        <end position="197"/>
    </location>
</feature>
<gene>
    <name evidence="3" type="ORF">PGQ11_007347</name>
</gene>
<keyword evidence="2" id="KW-0732">Signal</keyword>
<dbReference type="EMBL" id="JAPCWZ010000004">
    <property type="protein sequence ID" value="KAK8868769.1"/>
    <property type="molecule type" value="Genomic_DNA"/>
</dbReference>
<evidence type="ECO:0000313" key="3">
    <source>
        <dbReference type="EMBL" id="KAK8868769.1"/>
    </source>
</evidence>
<feature type="compositionally biased region" description="Low complexity" evidence="1">
    <location>
        <begin position="162"/>
        <end position="197"/>
    </location>
</feature>
<evidence type="ECO:0000256" key="2">
    <source>
        <dbReference type="SAM" id="SignalP"/>
    </source>
</evidence>
<name>A0ABR2IVC0_9PEZI</name>
<protein>
    <submittedName>
        <fullName evidence="3">Uncharacterized protein</fullName>
    </submittedName>
</protein>
<feature type="signal peptide" evidence="2">
    <location>
        <begin position="1"/>
        <end position="20"/>
    </location>
</feature>
<comment type="caution">
    <text evidence="3">The sequence shown here is derived from an EMBL/GenBank/DDBJ whole genome shotgun (WGS) entry which is preliminary data.</text>
</comment>
<organism evidence="3 4">
    <name type="scientific">Apiospora arundinis</name>
    <dbReference type="NCBI Taxonomy" id="335852"/>
    <lineage>
        <taxon>Eukaryota</taxon>
        <taxon>Fungi</taxon>
        <taxon>Dikarya</taxon>
        <taxon>Ascomycota</taxon>
        <taxon>Pezizomycotina</taxon>
        <taxon>Sordariomycetes</taxon>
        <taxon>Xylariomycetidae</taxon>
        <taxon>Amphisphaeriales</taxon>
        <taxon>Apiosporaceae</taxon>
        <taxon>Apiospora</taxon>
    </lineage>
</organism>
<evidence type="ECO:0000256" key="1">
    <source>
        <dbReference type="SAM" id="MobiDB-lite"/>
    </source>
</evidence>
<evidence type="ECO:0000313" key="4">
    <source>
        <dbReference type="Proteomes" id="UP001390339"/>
    </source>
</evidence>